<keyword evidence="2" id="KW-0547">Nucleotide-binding</keyword>
<keyword evidence="1" id="KW-0813">Transport</keyword>
<evidence type="ECO:0000256" key="2">
    <source>
        <dbReference type="ARBA" id="ARBA00022741"/>
    </source>
</evidence>
<dbReference type="PANTHER" id="PTHR42788">
    <property type="entry name" value="TAURINE IMPORT ATP-BINDING PROTEIN-RELATED"/>
    <property type="match status" value="1"/>
</dbReference>
<dbReference type="PANTHER" id="PTHR42788:SF13">
    <property type="entry name" value="ALIPHATIC SULFONATES IMPORT ATP-BINDING PROTEIN SSUB"/>
    <property type="match status" value="1"/>
</dbReference>
<dbReference type="SMART" id="SM00382">
    <property type="entry name" value="AAA"/>
    <property type="match status" value="1"/>
</dbReference>
<keyword evidence="6" id="KW-1185">Reference proteome</keyword>
<dbReference type="GO" id="GO:0016887">
    <property type="term" value="F:ATP hydrolysis activity"/>
    <property type="evidence" value="ECO:0007669"/>
    <property type="project" value="InterPro"/>
</dbReference>
<evidence type="ECO:0000256" key="1">
    <source>
        <dbReference type="ARBA" id="ARBA00022448"/>
    </source>
</evidence>
<dbReference type="CDD" id="cd03293">
    <property type="entry name" value="ABC_NrtD_SsuB_transporters"/>
    <property type="match status" value="1"/>
</dbReference>
<evidence type="ECO:0000313" key="6">
    <source>
        <dbReference type="Proteomes" id="UP001329915"/>
    </source>
</evidence>
<dbReference type="SUPFAM" id="SSF52540">
    <property type="entry name" value="P-loop containing nucleoside triphosphate hydrolases"/>
    <property type="match status" value="1"/>
</dbReference>
<reference evidence="5 6" key="1">
    <citation type="submission" date="2023-04" db="EMBL/GenBank/DDBJ databases">
        <authorList>
            <person name="Hsu D."/>
        </authorList>
    </citation>
    <scope>NUCLEOTIDE SEQUENCE [LARGE SCALE GENOMIC DNA]</scope>
    <source>
        <strain evidence="5 6">MK1</strain>
    </source>
</reference>
<dbReference type="RefSeq" id="WP_366921780.1">
    <property type="nucleotide sequence ID" value="NZ_CP121694.1"/>
</dbReference>
<proteinExistence type="predicted"/>
<accession>A0AAU0UPR5</accession>
<gene>
    <name evidence="5" type="ORF">MFMK1_002196</name>
</gene>
<organism evidence="5 6">
    <name type="scientific">Metallumcola ferriviriculae</name>
    <dbReference type="NCBI Taxonomy" id="3039180"/>
    <lineage>
        <taxon>Bacteria</taxon>
        <taxon>Bacillati</taxon>
        <taxon>Bacillota</taxon>
        <taxon>Clostridia</taxon>
        <taxon>Neomoorellales</taxon>
        <taxon>Desulfitibacteraceae</taxon>
        <taxon>Metallumcola</taxon>
    </lineage>
</organism>
<dbReference type="GO" id="GO:0005524">
    <property type="term" value="F:ATP binding"/>
    <property type="evidence" value="ECO:0007669"/>
    <property type="project" value="UniProtKB-KW"/>
</dbReference>
<dbReference type="PROSITE" id="PS00211">
    <property type="entry name" value="ABC_TRANSPORTER_1"/>
    <property type="match status" value="1"/>
</dbReference>
<evidence type="ECO:0000313" key="5">
    <source>
        <dbReference type="EMBL" id="WRO22367.1"/>
    </source>
</evidence>
<dbReference type="EMBL" id="CP121694">
    <property type="protein sequence ID" value="WRO22367.1"/>
    <property type="molecule type" value="Genomic_DNA"/>
</dbReference>
<name>A0AAU0UPR5_9FIRM</name>
<dbReference type="InterPro" id="IPR003439">
    <property type="entry name" value="ABC_transporter-like_ATP-bd"/>
</dbReference>
<dbReference type="Proteomes" id="UP001329915">
    <property type="component" value="Chromosome"/>
</dbReference>
<dbReference type="InterPro" id="IPR003593">
    <property type="entry name" value="AAA+_ATPase"/>
</dbReference>
<evidence type="ECO:0000256" key="3">
    <source>
        <dbReference type="ARBA" id="ARBA00022840"/>
    </source>
</evidence>
<protein>
    <submittedName>
        <fullName evidence="5">ABC transporter ATP-binding protein</fullName>
    </submittedName>
</protein>
<dbReference type="InterPro" id="IPR027417">
    <property type="entry name" value="P-loop_NTPase"/>
</dbReference>
<dbReference type="InterPro" id="IPR017871">
    <property type="entry name" value="ABC_transporter-like_CS"/>
</dbReference>
<keyword evidence="3 5" id="KW-0067">ATP-binding</keyword>
<dbReference type="AlphaFoldDB" id="A0AAU0UPR5"/>
<dbReference type="Pfam" id="PF00005">
    <property type="entry name" value="ABC_tran"/>
    <property type="match status" value="1"/>
</dbReference>
<dbReference type="KEGG" id="dbc:MFMK1_002196"/>
<feature type="domain" description="ABC transporter" evidence="4">
    <location>
        <begin position="2"/>
        <end position="232"/>
    </location>
</feature>
<dbReference type="PROSITE" id="PS50893">
    <property type="entry name" value="ABC_TRANSPORTER_2"/>
    <property type="match status" value="1"/>
</dbReference>
<dbReference type="InterPro" id="IPR050166">
    <property type="entry name" value="ABC_transporter_ATP-bind"/>
</dbReference>
<evidence type="ECO:0000259" key="4">
    <source>
        <dbReference type="PROSITE" id="PS50893"/>
    </source>
</evidence>
<sequence>MIAVDNVSLSYGGHQHHQALANISMDVKSGESMALIGPSGCGKSSLLFLIAGLVFPQRGKILVADENVAGPRQDVALIIQNYGLFPWKTVWDNVILGLKLRKLDHAKQKQKVSQLLNVLGLADYQDKYPNQLSGGQQQRVAVARALALEPMLLLMDEPFSALDALTRESLQEMVLDIWLENKMTLVFVTHSIEEAVFLGQKIAIFTPGPGRITTIVENSGMGAKEFRATKQFYQQCSKVRKLLEDGQHESA</sequence>
<dbReference type="Gene3D" id="3.40.50.300">
    <property type="entry name" value="P-loop containing nucleotide triphosphate hydrolases"/>
    <property type="match status" value="1"/>
</dbReference>